<dbReference type="Proteomes" id="UP000028664">
    <property type="component" value="Segment"/>
</dbReference>
<accession>A0A076G8U7</accession>
<organism evidence="2 3">
    <name type="scientific">Bacillus phage Bobb</name>
    <dbReference type="NCBI Taxonomy" id="1527469"/>
    <lineage>
        <taxon>Viruses</taxon>
        <taxon>Duplodnaviria</taxon>
        <taxon>Heunggongvirae</taxon>
        <taxon>Uroviricota</taxon>
        <taxon>Caudoviricetes</taxon>
        <taxon>Herelleviridae</taxon>
        <taxon>Bastillevirinae</taxon>
        <taxon>Agatevirus</taxon>
        <taxon>Agatevirus bobb</taxon>
    </lineage>
</organism>
<feature type="compositionally biased region" description="Low complexity" evidence="1">
    <location>
        <begin position="278"/>
        <end position="300"/>
    </location>
</feature>
<keyword evidence="3" id="KW-1185">Reference proteome</keyword>
<evidence type="ECO:0000313" key="3">
    <source>
        <dbReference type="Proteomes" id="UP000028664"/>
    </source>
</evidence>
<reference evidence="2 3" key="1">
    <citation type="submission" date="2014-06" db="EMBL/GenBank/DDBJ databases">
        <title>Bioinformatic genomic analysis of Bacillus phage Bobb.</title>
        <authorList>
            <person name="Lewis H.M.N."/>
            <person name="Temple L."/>
            <person name="Barth R.N."/>
            <person name="Bowles K.M."/>
            <person name="Churchin D.I."/>
            <person name="Scott-Croshaw C."/>
            <person name="Glasgow G.H."/>
            <person name="Gloe M.W."/>
            <person name="McGough T.M."/>
            <person name="Nutbrown S.A."/>
            <person name="Romulus S.R."/>
            <person name="Sanders K.A.M."/>
            <person name="Diachok C.R."/>
            <person name="Serigano J.P."/>
            <person name="Shin D."/>
            <person name="Suresh M.H."/>
            <person name="Conner A.R.N."/>
            <person name="Korba R.M."/>
            <person name="Livermore R.J."/>
            <person name="Rohlf M.B."/>
            <person name="Utterback S.D."/>
            <person name="Wilson V.E."/>
        </authorList>
    </citation>
    <scope>NUCLEOTIDE SEQUENCE [LARGE SCALE GENOMIC DNA]</scope>
</reference>
<dbReference type="KEGG" id="vg:20283404"/>
<sequence>MSFLDIVNNELKKTESNSNFEGVKYPQTKHKKLFYEKGASELFVQILPSAAREAAPFAVESRKIFLQTKSSQGKDVKSNFTLHPEINPYSVLEQKVTEWQERQMIPNGYGKQQTAKTIYLVNVIKIVPNPQNPSEWVQERDEHGQLVVRVFEMPQSAYSGLLTKLKDPMMNTSGTPLSFMAPERAAIVKISKPASGGFSYGVDVYANMPLPPLDQGWENLLEPLEPHAVATEELENGLDWVNAFIDMMEGRKPSGGNNQQTPAPAAPPMGNPYADASQGNPYGQPAPAPQYGQAPNAYAPSAPPAAPAPTPPQYGQAPAQPAAPNTYAPPAAPSAPAAPPTPPAAPAAPASSPAPAQPTPPAQPAPPSQPANPAPPAQPAQPQQTPPSQPAGDLSNHAVPNDNNLLDLDSMLDDVVGE</sequence>
<evidence type="ECO:0000313" key="2">
    <source>
        <dbReference type="EMBL" id="AII28018.1"/>
    </source>
</evidence>
<feature type="compositionally biased region" description="Low complexity" evidence="1">
    <location>
        <begin position="313"/>
        <end position="329"/>
    </location>
</feature>
<dbReference type="RefSeq" id="YP_009056386.1">
    <property type="nucleotide sequence ID" value="NC_024792.1"/>
</dbReference>
<evidence type="ECO:0000256" key="1">
    <source>
        <dbReference type="SAM" id="MobiDB-lite"/>
    </source>
</evidence>
<feature type="compositionally biased region" description="Pro residues" evidence="1">
    <location>
        <begin position="355"/>
        <end position="389"/>
    </location>
</feature>
<dbReference type="GeneID" id="20283404"/>
<feature type="compositionally biased region" description="Pro residues" evidence="1">
    <location>
        <begin position="301"/>
        <end position="312"/>
    </location>
</feature>
<dbReference type="EMBL" id="KM051843">
    <property type="protein sequence ID" value="AII28018.1"/>
    <property type="molecule type" value="Genomic_DNA"/>
</dbReference>
<feature type="compositionally biased region" description="Pro residues" evidence="1">
    <location>
        <begin position="330"/>
        <end position="346"/>
    </location>
</feature>
<feature type="region of interest" description="Disordered" evidence="1">
    <location>
        <begin position="249"/>
        <end position="418"/>
    </location>
</feature>
<dbReference type="PRINTS" id="PR01217">
    <property type="entry name" value="PRICHEXTENSN"/>
</dbReference>
<protein>
    <submittedName>
        <fullName evidence="2">SsDNA binding domain protein</fullName>
    </submittedName>
</protein>
<proteinExistence type="predicted"/>
<dbReference type="OrthoDB" id="10012at10239"/>
<name>A0A076G8U7_9CAUD</name>